<reference evidence="3" key="2">
    <citation type="journal article" date="2023" name="IMA Fungus">
        <title>Comparative genomic study of the Penicillium genus elucidates a diverse pangenome and 15 lateral gene transfer events.</title>
        <authorList>
            <person name="Petersen C."/>
            <person name="Sorensen T."/>
            <person name="Nielsen M.R."/>
            <person name="Sondergaard T.E."/>
            <person name="Sorensen J.L."/>
            <person name="Fitzpatrick D.A."/>
            <person name="Frisvad J.C."/>
            <person name="Nielsen K.L."/>
        </authorList>
    </citation>
    <scope>NUCLEOTIDE SEQUENCE</scope>
    <source>
        <strain evidence="3">IBT 35673</strain>
    </source>
</reference>
<accession>A0A9W9UCB2</accession>
<evidence type="ECO:0000259" key="2">
    <source>
        <dbReference type="Pfam" id="PF08547"/>
    </source>
</evidence>
<sequence length="243" mass="27324">MKFSSFAPSFTAAMTMFSKMEYPAHTAVLFGPNWDPAGWAASDDRVRGGSSVSTLTSITGGVLFHGNLDVETLGGAGFASQRTVGDDKIFDLSAHDGIELILLGSDHKRYTISLTDEIPGRRPDGREQSALVWEFDFCPSEEGSKVRVLWNDLKPTYRGKPVEDARPLSLSNVKRFRIMARSFFGEQYGDFSLEIRSIALFRDEYLDDPEVTRKSICYDYEKGGYLNRQMQNDEKWGLFSCCF</sequence>
<proteinExistence type="inferred from homology"/>
<dbReference type="SUPFAM" id="SSF49785">
    <property type="entry name" value="Galactose-binding domain-like"/>
    <property type="match status" value="1"/>
</dbReference>
<dbReference type="Pfam" id="PF08547">
    <property type="entry name" value="CIA30"/>
    <property type="match status" value="1"/>
</dbReference>
<evidence type="ECO:0000256" key="1">
    <source>
        <dbReference type="ARBA" id="ARBA00007884"/>
    </source>
</evidence>
<feature type="domain" description="NADH:ubiquinone oxidoreductase intermediate-associated protein 30" evidence="2">
    <location>
        <begin position="33"/>
        <end position="195"/>
    </location>
</feature>
<organism evidence="3 4">
    <name type="scientific">Penicillium brevicompactum</name>
    <dbReference type="NCBI Taxonomy" id="5074"/>
    <lineage>
        <taxon>Eukaryota</taxon>
        <taxon>Fungi</taxon>
        <taxon>Dikarya</taxon>
        <taxon>Ascomycota</taxon>
        <taxon>Pezizomycotina</taxon>
        <taxon>Eurotiomycetes</taxon>
        <taxon>Eurotiomycetidae</taxon>
        <taxon>Eurotiales</taxon>
        <taxon>Aspergillaceae</taxon>
        <taxon>Penicillium</taxon>
    </lineage>
</organism>
<dbReference type="AlphaFoldDB" id="A0A9W9UCB2"/>
<dbReference type="PANTHER" id="PTHR13194">
    <property type="entry name" value="COMPLEX I INTERMEDIATE-ASSOCIATED PROTEIN 30"/>
    <property type="match status" value="1"/>
</dbReference>
<name>A0A9W9UCB2_PENBR</name>
<dbReference type="InterPro" id="IPR008979">
    <property type="entry name" value="Galactose-bd-like_sf"/>
</dbReference>
<evidence type="ECO:0000313" key="3">
    <source>
        <dbReference type="EMBL" id="KAJ5330214.1"/>
    </source>
</evidence>
<dbReference type="GO" id="GO:0051082">
    <property type="term" value="F:unfolded protein binding"/>
    <property type="evidence" value="ECO:0007669"/>
    <property type="project" value="TreeGrafter"/>
</dbReference>
<dbReference type="EMBL" id="JAPZBQ010000005">
    <property type="protein sequence ID" value="KAJ5330214.1"/>
    <property type="molecule type" value="Genomic_DNA"/>
</dbReference>
<reference evidence="3" key="1">
    <citation type="submission" date="2022-12" db="EMBL/GenBank/DDBJ databases">
        <authorList>
            <person name="Petersen C."/>
        </authorList>
    </citation>
    <scope>NUCLEOTIDE SEQUENCE</scope>
    <source>
        <strain evidence="3">IBT 35673</strain>
    </source>
</reference>
<evidence type="ECO:0000313" key="4">
    <source>
        <dbReference type="Proteomes" id="UP001147695"/>
    </source>
</evidence>
<comment type="caution">
    <text evidence="3">The sequence shown here is derived from an EMBL/GenBank/DDBJ whole genome shotgun (WGS) entry which is preliminary data.</text>
</comment>
<comment type="similarity">
    <text evidence="1">Belongs to the CIA30 family.</text>
</comment>
<dbReference type="InterPro" id="IPR013857">
    <property type="entry name" value="NADH-UbQ_OxRdtase-assoc_prot30"/>
</dbReference>
<protein>
    <recommendedName>
        <fullName evidence="2">NADH:ubiquinone oxidoreductase intermediate-associated protein 30 domain-containing protein</fullName>
    </recommendedName>
</protein>
<dbReference type="PANTHER" id="PTHR13194:SF19">
    <property type="entry name" value="NAD(P)-BINDING ROSSMANN-FOLD SUPERFAMILY PROTEIN"/>
    <property type="match status" value="1"/>
</dbReference>
<gene>
    <name evidence="3" type="ORF">N7452_010604</name>
</gene>
<dbReference type="Proteomes" id="UP001147695">
    <property type="component" value="Unassembled WGS sequence"/>
</dbReference>
<dbReference type="GO" id="GO:0010257">
    <property type="term" value="P:NADH dehydrogenase complex assembly"/>
    <property type="evidence" value="ECO:0007669"/>
    <property type="project" value="TreeGrafter"/>
</dbReference>
<dbReference type="InterPro" id="IPR039131">
    <property type="entry name" value="NDUFAF1"/>
</dbReference>